<gene>
    <name evidence="1" type="ORF">AC244_16215</name>
</gene>
<dbReference type="OrthoDB" id="9178145at2"/>
<reference evidence="2" key="1">
    <citation type="submission" date="2015-07" db="EMBL/GenBank/DDBJ databases">
        <title>Whole genome sequence of an Ensifer adhaerens strain isolated from a cave pool in the Wind Cave National Park.</title>
        <authorList>
            <person name="Eng W.W.H."/>
            <person name="Gan H.M."/>
            <person name="Barton H.A."/>
            <person name="Savka M.A."/>
        </authorList>
    </citation>
    <scope>NUCLEOTIDE SEQUENCE [LARGE SCALE GENOMIC DNA]</scope>
    <source>
        <strain evidence="2">SD006</strain>
    </source>
</reference>
<sequence>MSFLTDHELNTVEVSKMILHVVGRAEEPFSPQPQIEVQQEAFFRERIFAAAAAGVHRFKEDSYVRPIIERMARNELTFEQGGQQLSQLFYRDHVRQSSSGAFFVFELRNDDPNVILYALVKYDYREAVELAQQDGRNVLRAIIQAFVKEKKALQKFSIVRVREGAAEEQLSASDRMKEAPDLTDYFERYLGVERSRSTEELSRKLNEAIRGALQELKDNLPDKNVGAAVARAKSALQARDMVTNDDVVDAVLHAADRPDDESVRLNIEKVMRRKLKSVDLTDVDFRPDPQTLRLQPRRYIRTAEQVRIEFPGEEQGRSVMRRELPEGGVEFTIRTNAPLVEDKTLAERPRD</sequence>
<dbReference type="EMBL" id="LGAP01000009">
    <property type="protein sequence ID" value="KOF17903.1"/>
    <property type="molecule type" value="Genomic_DNA"/>
</dbReference>
<evidence type="ECO:0000313" key="1">
    <source>
        <dbReference type="EMBL" id="KOF17903.1"/>
    </source>
</evidence>
<dbReference type="AlphaFoldDB" id="A0A0L8BTJ7"/>
<organism evidence="1 2">
    <name type="scientific">Ensifer adhaerens</name>
    <name type="common">Sinorhizobium morelense</name>
    <dbReference type="NCBI Taxonomy" id="106592"/>
    <lineage>
        <taxon>Bacteria</taxon>
        <taxon>Pseudomonadati</taxon>
        <taxon>Pseudomonadota</taxon>
        <taxon>Alphaproteobacteria</taxon>
        <taxon>Hyphomicrobiales</taxon>
        <taxon>Rhizobiaceae</taxon>
        <taxon>Sinorhizobium/Ensifer group</taxon>
        <taxon>Ensifer</taxon>
    </lineage>
</organism>
<dbReference type="Proteomes" id="UP000037425">
    <property type="component" value="Unassembled WGS sequence"/>
</dbReference>
<dbReference type="GO" id="GO:0009295">
    <property type="term" value="C:nucleoid"/>
    <property type="evidence" value="ECO:0007669"/>
    <property type="project" value="InterPro"/>
</dbReference>
<dbReference type="PATRIC" id="fig|106592.7.peg.7559"/>
<evidence type="ECO:0000313" key="2">
    <source>
        <dbReference type="Proteomes" id="UP000037425"/>
    </source>
</evidence>
<comment type="caution">
    <text evidence="1">The sequence shown here is derived from an EMBL/GenBank/DDBJ whole genome shotgun (WGS) entry which is preliminary data.</text>
</comment>
<evidence type="ECO:0008006" key="3">
    <source>
        <dbReference type="Google" id="ProtNLM"/>
    </source>
</evidence>
<protein>
    <recommendedName>
        <fullName evidence="3">Nucleoid-associated protein</fullName>
    </recommendedName>
</protein>
<accession>A0A0L8BTJ7</accession>
<dbReference type="RefSeq" id="WP_053249830.1">
    <property type="nucleotide sequence ID" value="NZ_LGAP01000009.1"/>
</dbReference>
<proteinExistence type="predicted"/>
<name>A0A0L8BTJ7_ENSAD</name>